<evidence type="ECO:0000256" key="1">
    <source>
        <dbReference type="ARBA" id="ARBA00004370"/>
    </source>
</evidence>
<comment type="subcellular location">
    <subcellularLocation>
        <location evidence="1">Membrane</location>
    </subcellularLocation>
</comment>
<keyword evidence="5 11" id="KW-0479">Metal-binding</keyword>
<evidence type="ECO:0000256" key="10">
    <source>
        <dbReference type="ARBA" id="ARBA00023136"/>
    </source>
</evidence>
<dbReference type="PROSITE" id="PS00086">
    <property type="entry name" value="CYTOCHROME_P450"/>
    <property type="match status" value="1"/>
</dbReference>
<dbReference type="EMBL" id="JBBNAG010000012">
    <property type="protein sequence ID" value="KAK9089299.1"/>
    <property type="molecule type" value="Genomic_DNA"/>
</dbReference>
<dbReference type="GO" id="GO:0016705">
    <property type="term" value="F:oxidoreductase activity, acting on paired donors, with incorporation or reduction of molecular oxygen"/>
    <property type="evidence" value="ECO:0007669"/>
    <property type="project" value="InterPro"/>
</dbReference>
<organism evidence="12 13">
    <name type="scientific">Stephania cephalantha</name>
    <dbReference type="NCBI Taxonomy" id="152367"/>
    <lineage>
        <taxon>Eukaryota</taxon>
        <taxon>Viridiplantae</taxon>
        <taxon>Streptophyta</taxon>
        <taxon>Embryophyta</taxon>
        <taxon>Tracheophyta</taxon>
        <taxon>Spermatophyta</taxon>
        <taxon>Magnoliopsida</taxon>
        <taxon>Ranunculales</taxon>
        <taxon>Menispermaceae</taxon>
        <taxon>Menispermoideae</taxon>
        <taxon>Cissampelideae</taxon>
        <taxon>Stephania</taxon>
    </lineage>
</organism>
<dbReference type="GO" id="GO:0044550">
    <property type="term" value="P:secondary metabolite biosynthetic process"/>
    <property type="evidence" value="ECO:0007669"/>
    <property type="project" value="UniProtKB-ARBA"/>
</dbReference>
<dbReference type="GO" id="GO:0005506">
    <property type="term" value="F:iron ion binding"/>
    <property type="evidence" value="ECO:0007669"/>
    <property type="project" value="InterPro"/>
</dbReference>
<proteinExistence type="inferred from homology"/>
<evidence type="ECO:0008006" key="14">
    <source>
        <dbReference type="Google" id="ProtNLM"/>
    </source>
</evidence>
<evidence type="ECO:0000256" key="6">
    <source>
        <dbReference type="ARBA" id="ARBA00022989"/>
    </source>
</evidence>
<dbReference type="PANTHER" id="PTHR24282:SF255">
    <property type="entry name" value="CYTOCHROME P450 72A11-RELATED"/>
    <property type="match status" value="1"/>
</dbReference>
<name>A0AAP0E9U7_9MAGN</name>
<comment type="caution">
    <text evidence="12">The sequence shown here is derived from an EMBL/GenBank/DDBJ whole genome shotgun (WGS) entry which is preliminary data.</text>
</comment>
<dbReference type="PRINTS" id="PR00463">
    <property type="entry name" value="EP450I"/>
</dbReference>
<evidence type="ECO:0000256" key="8">
    <source>
        <dbReference type="ARBA" id="ARBA00023004"/>
    </source>
</evidence>
<keyword evidence="8 11" id="KW-0408">Iron</keyword>
<keyword evidence="6" id="KW-1133">Transmembrane helix</keyword>
<reference evidence="12 13" key="1">
    <citation type="submission" date="2024-01" db="EMBL/GenBank/DDBJ databases">
        <title>Genome assemblies of Stephania.</title>
        <authorList>
            <person name="Yang L."/>
        </authorList>
    </citation>
    <scope>NUCLEOTIDE SEQUENCE [LARGE SCALE GENOMIC DNA]</scope>
    <source>
        <strain evidence="12">JXDWG</strain>
        <tissue evidence="12">Leaf</tissue>
    </source>
</reference>
<dbReference type="PANTHER" id="PTHR24282">
    <property type="entry name" value="CYTOCHROME P450 FAMILY MEMBER"/>
    <property type="match status" value="1"/>
</dbReference>
<dbReference type="Proteomes" id="UP001419268">
    <property type="component" value="Unassembled WGS sequence"/>
</dbReference>
<dbReference type="SUPFAM" id="SSF48264">
    <property type="entry name" value="Cytochrome P450"/>
    <property type="match status" value="2"/>
</dbReference>
<keyword evidence="9" id="KW-0503">Monooxygenase</keyword>
<evidence type="ECO:0000256" key="2">
    <source>
        <dbReference type="ARBA" id="ARBA00010617"/>
    </source>
</evidence>
<dbReference type="InterPro" id="IPR050665">
    <property type="entry name" value="Cytochrome_P450_Monooxygen"/>
</dbReference>
<dbReference type="AlphaFoldDB" id="A0AAP0E9U7"/>
<dbReference type="InterPro" id="IPR036396">
    <property type="entry name" value="Cyt_P450_sf"/>
</dbReference>
<comment type="cofactor">
    <cofactor evidence="11">
        <name>heme</name>
        <dbReference type="ChEBI" id="CHEBI:30413"/>
    </cofactor>
</comment>
<dbReference type="GO" id="GO:0020037">
    <property type="term" value="F:heme binding"/>
    <property type="evidence" value="ECO:0007669"/>
    <property type="project" value="InterPro"/>
</dbReference>
<evidence type="ECO:0000256" key="3">
    <source>
        <dbReference type="ARBA" id="ARBA00022617"/>
    </source>
</evidence>
<keyword evidence="3 11" id="KW-0349">Heme</keyword>
<comment type="similarity">
    <text evidence="2">Belongs to the cytochrome P450 family.</text>
</comment>
<evidence type="ECO:0000256" key="11">
    <source>
        <dbReference type="PIRSR" id="PIRSR602401-1"/>
    </source>
</evidence>
<dbReference type="GO" id="GO:0016020">
    <property type="term" value="C:membrane"/>
    <property type="evidence" value="ECO:0007669"/>
    <property type="project" value="UniProtKB-SubCell"/>
</dbReference>
<accession>A0AAP0E9U7</accession>
<feature type="binding site" description="axial binding residue" evidence="11">
    <location>
        <position position="444"/>
    </location>
    <ligand>
        <name>heme</name>
        <dbReference type="ChEBI" id="CHEBI:30413"/>
    </ligand>
    <ligandPart>
        <name>Fe</name>
        <dbReference type="ChEBI" id="CHEBI:18248"/>
    </ligandPart>
</feature>
<dbReference type="FunFam" id="1.10.630.10:FF:000029">
    <property type="entry name" value="Cytochrome P450 734A1"/>
    <property type="match status" value="1"/>
</dbReference>
<evidence type="ECO:0000256" key="4">
    <source>
        <dbReference type="ARBA" id="ARBA00022692"/>
    </source>
</evidence>
<keyword evidence="10" id="KW-0472">Membrane</keyword>
<dbReference type="GO" id="GO:0004497">
    <property type="term" value="F:monooxygenase activity"/>
    <property type="evidence" value="ECO:0007669"/>
    <property type="project" value="UniProtKB-KW"/>
</dbReference>
<gene>
    <name evidence="12" type="ORF">Scep_028381</name>
</gene>
<dbReference type="Gene3D" id="1.10.630.10">
    <property type="entry name" value="Cytochrome P450"/>
    <property type="match status" value="2"/>
</dbReference>
<keyword evidence="13" id="KW-1185">Reference proteome</keyword>
<dbReference type="Pfam" id="PF00067">
    <property type="entry name" value="p450"/>
    <property type="match status" value="2"/>
</dbReference>
<keyword evidence="7" id="KW-0560">Oxidoreductase</keyword>
<dbReference type="InterPro" id="IPR017972">
    <property type="entry name" value="Cyt_P450_CS"/>
</dbReference>
<dbReference type="PRINTS" id="PR00385">
    <property type="entry name" value="P450"/>
</dbReference>
<dbReference type="InterPro" id="IPR001128">
    <property type="entry name" value="Cyt_P450"/>
</dbReference>
<protein>
    <recommendedName>
        <fullName evidence="14">Cytochrome P450</fullName>
    </recommendedName>
</protein>
<evidence type="ECO:0000256" key="5">
    <source>
        <dbReference type="ARBA" id="ARBA00022723"/>
    </source>
</evidence>
<evidence type="ECO:0000256" key="7">
    <source>
        <dbReference type="ARBA" id="ARBA00023002"/>
    </source>
</evidence>
<evidence type="ECO:0000313" key="12">
    <source>
        <dbReference type="EMBL" id="KAK9089299.1"/>
    </source>
</evidence>
<dbReference type="InterPro" id="IPR002401">
    <property type="entry name" value="Cyt_P450_E_grp-I"/>
</dbReference>
<evidence type="ECO:0000313" key="13">
    <source>
        <dbReference type="Proteomes" id="UP001419268"/>
    </source>
</evidence>
<keyword evidence="4" id="KW-0812">Transmembrane</keyword>
<evidence type="ECO:0000256" key="9">
    <source>
        <dbReference type="ARBA" id="ARBA00023033"/>
    </source>
</evidence>
<sequence length="892" mass="102800">MFVISNSDCKVFDWVWWKPKRLERYFKEQGIEGPSYKLIHGNIKENAVATKKAKAKPMESFSPHSIAPRVFPFLHQIVEKYGIPRVNVMDPDLVKEVLSNNGHFTKMKPNPITKLFVSGLASYNGEKWARHRKIINPAFHQEKLKLMLSAFYACSDELISKLEKRTLEGPCELDVVPELKLLTRDVISRAAFSSNYEQGKRIFELQTQQMELLNQGLQSAYIPGSRFLPTKGNKRMKDIHKEISNILRGMINDREKAIRLGEMHNEDLLNLLIDSNIKEIQEHRNVKNGRMSVEDIIEECKLFYLAGQETTSNLLVWTIVLLSMNQEWQQRAREEVLQVFGTEKPNFDGLTNLKIVSMILYEVLRLYPPVTSLKRFTDKPMKLGEINLPSGVLIGLPILLIHHNRDIWGEDAEKFNPERFSEGISKAAKYKSSFFPFGWGPRICIGQQFAIIEAKIALTMILQHFSFKLSSTYVHAPHLTQNIQPQHGAQPRRLERYFRKQGIRGPPYRLIHGNVAENGAASLEAKAKPMTGFTHSIVPRVLPFLHQTVQKYVALNIFHTKAENMVVEALFFLDKLYENNSSLKKRKLSIFWVGGNPRVDIMDPDLVRDVLSNKFGYFTKLKPNPVVKLFVTGLVSYNGEKWSKHRKIINPAFHQEKLKLMMPAFYTSCNELISRWDKLALEGSFELDIAPELQCLTEDVISRTLFGSNYKVGRQIFELQTKQQELLFQCSQFAYIPGSRFLPSKRYKRMKAIYEEVRTILRGIIKERENTISHGVVHSEDLLSILIESNLKEAQDHEAMKDGNIMSIDDIIEECKIFYFAGQETTATLLLWTIVLLSMHQEWQERAREEVLRSFKESKPDFDGLNHLKLVSSTTSSKSLQTSYCSFIYGNT</sequence>